<gene>
    <name evidence="1" type="ORF">J2Z37_004227</name>
</gene>
<dbReference type="Proteomes" id="UP001519343">
    <property type="component" value="Unassembled WGS sequence"/>
</dbReference>
<dbReference type="EMBL" id="JAGGKT010000018">
    <property type="protein sequence ID" value="MBP1934208.1"/>
    <property type="molecule type" value="Genomic_DNA"/>
</dbReference>
<keyword evidence="2" id="KW-1185">Reference proteome</keyword>
<evidence type="ECO:0000313" key="1">
    <source>
        <dbReference type="EMBL" id="MBP1934208.1"/>
    </source>
</evidence>
<sequence>MVYKSDLAKQSHVKALLELLSEYPQIPYHSIVVFDNRSKLKIDVTSKVVYTSELLFTIQMISETKVSDDQVKDIYHMILSNNQTNRKAKKLMLNKSTRTFNRKH</sequence>
<dbReference type="RefSeq" id="WP_209812216.1">
    <property type="nucleotide sequence ID" value="NZ_JAGGKT010000018.1"/>
</dbReference>
<organism evidence="1 2">
    <name type="scientific">Ammoniphilus resinae</name>
    <dbReference type="NCBI Taxonomy" id="861532"/>
    <lineage>
        <taxon>Bacteria</taxon>
        <taxon>Bacillati</taxon>
        <taxon>Bacillota</taxon>
        <taxon>Bacilli</taxon>
        <taxon>Bacillales</taxon>
        <taxon>Paenibacillaceae</taxon>
        <taxon>Aneurinibacillus group</taxon>
        <taxon>Ammoniphilus</taxon>
    </lineage>
</organism>
<evidence type="ECO:0000313" key="2">
    <source>
        <dbReference type="Proteomes" id="UP001519343"/>
    </source>
</evidence>
<protein>
    <submittedName>
        <fullName evidence="1">Uncharacterized protein</fullName>
    </submittedName>
</protein>
<proteinExistence type="predicted"/>
<name>A0ABS4GVB5_9BACL</name>
<reference evidence="1 2" key="1">
    <citation type="submission" date="2021-03" db="EMBL/GenBank/DDBJ databases">
        <title>Genomic Encyclopedia of Type Strains, Phase IV (KMG-IV): sequencing the most valuable type-strain genomes for metagenomic binning, comparative biology and taxonomic classification.</title>
        <authorList>
            <person name="Goeker M."/>
        </authorList>
    </citation>
    <scope>NUCLEOTIDE SEQUENCE [LARGE SCALE GENOMIC DNA]</scope>
    <source>
        <strain evidence="1 2">DSM 24738</strain>
    </source>
</reference>
<comment type="caution">
    <text evidence="1">The sequence shown here is derived from an EMBL/GenBank/DDBJ whole genome shotgun (WGS) entry which is preliminary data.</text>
</comment>
<accession>A0ABS4GVB5</accession>